<proteinExistence type="predicted"/>
<evidence type="ECO:0000313" key="7">
    <source>
        <dbReference type="Proteomes" id="UP000580797"/>
    </source>
</evidence>
<protein>
    <recommendedName>
        <fullName evidence="1">D-inositol 3-phosphate glycosyltransferase</fullName>
    </recommendedName>
</protein>
<evidence type="ECO:0000313" key="6">
    <source>
        <dbReference type="EMBL" id="MBB5511552.1"/>
    </source>
</evidence>
<keyword evidence="3 6" id="KW-0808">Transferase</keyword>
<evidence type="ECO:0000256" key="3">
    <source>
        <dbReference type="ARBA" id="ARBA00022679"/>
    </source>
</evidence>
<comment type="caution">
    <text evidence="6">The sequence shown here is derived from an EMBL/GenBank/DDBJ whole genome shotgun (WGS) entry which is preliminary data.</text>
</comment>
<name>A0A7W8WYU4_9MICC</name>
<dbReference type="PANTHER" id="PTHR45947:SF3">
    <property type="entry name" value="SULFOQUINOVOSYL TRANSFERASE SQD2"/>
    <property type="match status" value="1"/>
</dbReference>
<dbReference type="GO" id="GO:1901137">
    <property type="term" value="P:carbohydrate derivative biosynthetic process"/>
    <property type="evidence" value="ECO:0007669"/>
    <property type="project" value="UniProtKB-ARBA"/>
</dbReference>
<reference evidence="6 7" key="1">
    <citation type="submission" date="2020-08" db="EMBL/GenBank/DDBJ databases">
        <title>Sequencing the genomes of 1000 actinobacteria strains.</title>
        <authorList>
            <person name="Klenk H.-P."/>
        </authorList>
    </citation>
    <scope>NUCLEOTIDE SEQUENCE [LARGE SCALE GENOMIC DNA]</scope>
    <source>
        <strain evidence="6 7">DSM 105783</strain>
    </source>
</reference>
<dbReference type="PANTHER" id="PTHR45947">
    <property type="entry name" value="SULFOQUINOVOSYL TRANSFERASE SQD2"/>
    <property type="match status" value="1"/>
</dbReference>
<sequence length="402" mass="43034">MSLHIVIFIDQHAETLGGMQTSVRLQKKFLEKLGHRVTLVSPGVRGNHAPDADTIELPSLPAGPGEYSIVLPSVLTRRALDKALATLPPVDLIHVQGDFWAAIAGYQLAEQRRIPVVHTMHNRVDVGIEATMPAPGLVVRGLGAWQKATLGIRGPGAKTAWEFLGNFAKRANAVTAPSSHFAALLEERGVYSPVRVVSNGLDDDIAKDLLATAESTASGTEHHGRPRLVWTGRFSQEKRLIPFLEAVKVSGIDADIHIFGNGALRKQAETIAASMQPATINFRGSVPYPTMLEELQKADALIQTSIGFESQGMAVFEAAALGTPSVLADHRIAADLPADCFWLTPGDDVPGLAQALAVAVDDIRNGSGPSTAAYNPTSFFQSAKTDLMLEVYREALGERAHA</sequence>
<dbReference type="Pfam" id="PF00534">
    <property type="entry name" value="Glycos_transf_1"/>
    <property type="match status" value="1"/>
</dbReference>
<dbReference type="RefSeq" id="WP_311538910.1">
    <property type="nucleotide sequence ID" value="NZ_BAAARH010000009.1"/>
</dbReference>
<keyword evidence="2" id="KW-0328">Glycosyltransferase</keyword>
<dbReference type="Gene3D" id="3.40.50.2000">
    <property type="entry name" value="Glycogen Phosphorylase B"/>
    <property type="match status" value="2"/>
</dbReference>
<evidence type="ECO:0000259" key="5">
    <source>
        <dbReference type="Pfam" id="PF13439"/>
    </source>
</evidence>
<dbReference type="InterPro" id="IPR028098">
    <property type="entry name" value="Glyco_trans_4-like_N"/>
</dbReference>
<dbReference type="EMBL" id="JACHDR010000001">
    <property type="protein sequence ID" value="MBB5511552.1"/>
    <property type="molecule type" value="Genomic_DNA"/>
</dbReference>
<dbReference type="GO" id="GO:0016757">
    <property type="term" value="F:glycosyltransferase activity"/>
    <property type="evidence" value="ECO:0007669"/>
    <property type="project" value="UniProtKB-KW"/>
</dbReference>
<evidence type="ECO:0000259" key="4">
    <source>
        <dbReference type="Pfam" id="PF00534"/>
    </source>
</evidence>
<dbReference type="SUPFAM" id="SSF53756">
    <property type="entry name" value="UDP-Glycosyltransferase/glycogen phosphorylase"/>
    <property type="match status" value="1"/>
</dbReference>
<dbReference type="Proteomes" id="UP000580797">
    <property type="component" value="Unassembled WGS sequence"/>
</dbReference>
<feature type="domain" description="Glycosyl transferase family 1" evidence="4">
    <location>
        <begin position="221"/>
        <end position="356"/>
    </location>
</feature>
<dbReference type="InterPro" id="IPR050194">
    <property type="entry name" value="Glycosyltransferase_grp1"/>
</dbReference>
<dbReference type="Pfam" id="PF13439">
    <property type="entry name" value="Glyco_transf_4"/>
    <property type="match status" value="1"/>
</dbReference>
<evidence type="ECO:0000256" key="1">
    <source>
        <dbReference type="ARBA" id="ARBA00021292"/>
    </source>
</evidence>
<dbReference type="InterPro" id="IPR001296">
    <property type="entry name" value="Glyco_trans_1"/>
</dbReference>
<gene>
    <name evidence="6" type="ORF">HD598_000239</name>
</gene>
<accession>A0A7W8WYU4</accession>
<evidence type="ECO:0000256" key="2">
    <source>
        <dbReference type="ARBA" id="ARBA00022676"/>
    </source>
</evidence>
<organism evidence="6 7">
    <name type="scientific">Neomicrococcus aestuarii</name>
    <dbReference type="NCBI Taxonomy" id="556325"/>
    <lineage>
        <taxon>Bacteria</taxon>
        <taxon>Bacillati</taxon>
        <taxon>Actinomycetota</taxon>
        <taxon>Actinomycetes</taxon>
        <taxon>Micrococcales</taxon>
        <taxon>Micrococcaceae</taxon>
        <taxon>Neomicrococcus</taxon>
    </lineage>
</organism>
<feature type="domain" description="Glycosyltransferase subfamily 4-like N-terminal" evidence="5">
    <location>
        <begin position="17"/>
        <end position="204"/>
    </location>
</feature>
<dbReference type="AlphaFoldDB" id="A0A7W8WYU4"/>